<comment type="caution">
    <text evidence="6">The sequence shown here is derived from an EMBL/GenBank/DDBJ whole genome shotgun (WGS) entry which is preliminary data.</text>
</comment>
<dbReference type="InterPro" id="IPR017437">
    <property type="entry name" value="ATP-NAD_kinase_PpnK-typ_C"/>
</dbReference>
<evidence type="ECO:0000313" key="6">
    <source>
        <dbReference type="EMBL" id="KAF9589768.1"/>
    </source>
</evidence>
<protein>
    <recommendedName>
        <fullName evidence="8">NADH kinase</fullName>
    </recommendedName>
</protein>
<evidence type="ECO:0000256" key="5">
    <source>
        <dbReference type="ARBA" id="ARBA00023027"/>
    </source>
</evidence>
<dbReference type="OrthoDB" id="185618at2759"/>
<proteinExistence type="inferred from homology"/>
<organism evidence="6 7">
    <name type="scientific">Coptis chinensis</name>
    <dbReference type="NCBI Taxonomy" id="261450"/>
    <lineage>
        <taxon>Eukaryota</taxon>
        <taxon>Viridiplantae</taxon>
        <taxon>Streptophyta</taxon>
        <taxon>Embryophyta</taxon>
        <taxon>Tracheophyta</taxon>
        <taxon>Spermatophyta</taxon>
        <taxon>Magnoliopsida</taxon>
        <taxon>Ranunculales</taxon>
        <taxon>Ranunculaceae</taxon>
        <taxon>Coptidoideae</taxon>
        <taxon>Coptis</taxon>
    </lineage>
</organism>
<evidence type="ECO:0000256" key="4">
    <source>
        <dbReference type="ARBA" id="ARBA00022857"/>
    </source>
</evidence>
<name>A0A835H313_9MAGN</name>
<keyword evidence="4" id="KW-0521">NADP</keyword>
<dbReference type="InterPro" id="IPR016064">
    <property type="entry name" value="NAD/diacylglycerol_kinase_sf"/>
</dbReference>
<reference evidence="6 7" key="1">
    <citation type="submission" date="2020-10" db="EMBL/GenBank/DDBJ databases">
        <title>The Coptis chinensis genome and diversification of protoberbering-type alkaloids.</title>
        <authorList>
            <person name="Wang B."/>
            <person name="Shu S."/>
            <person name="Song C."/>
            <person name="Liu Y."/>
        </authorList>
    </citation>
    <scope>NUCLEOTIDE SEQUENCE [LARGE SCALE GENOMIC DNA]</scope>
    <source>
        <strain evidence="6">HL-2020</strain>
        <tissue evidence="6">Leaf</tissue>
    </source>
</reference>
<dbReference type="Gene3D" id="3.40.50.10330">
    <property type="entry name" value="Probable inorganic polyphosphate/atp-NAD kinase, domain 1"/>
    <property type="match status" value="1"/>
</dbReference>
<keyword evidence="7" id="KW-1185">Reference proteome</keyword>
<evidence type="ECO:0000256" key="1">
    <source>
        <dbReference type="ARBA" id="ARBA00010995"/>
    </source>
</evidence>
<dbReference type="PANTHER" id="PTHR20275">
    <property type="entry name" value="NAD KINASE"/>
    <property type="match status" value="1"/>
</dbReference>
<dbReference type="InterPro" id="IPR002504">
    <property type="entry name" value="NADK"/>
</dbReference>
<dbReference type="GO" id="GO:0003951">
    <property type="term" value="F:NAD+ kinase activity"/>
    <property type="evidence" value="ECO:0007669"/>
    <property type="project" value="InterPro"/>
</dbReference>
<evidence type="ECO:0008006" key="8">
    <source>
        <dbReference type="Google" id="ProtNLM"/>
    </source>
</evidence>
<feature type="non-terminal residue" evidence="6">
    <location>
        <position position="327"/>
    </location>
</feature>
<keyword evidence="5" id="KW-0520">NAD</keyword>
<dbReference type="GO" id="GO:0019674">
    <property type="term" value="P:NAD+ metabolic process"/>
    <property type="evidence" value="ECO:0007669"/>
    <property type="project" value="InterPro"/>
</dbReference>
<dbReference type="FunFam" id="3.40.50.10330:FF:000027">
    <property type="entry name" value="NADH kinase"/>
    <property type="match status" value="1"/>
</dbReference>
<accession>A0A835H313</accession>
<dbReference type="Gene3D" id="2.60.200.30">
    <property type="entry name" value="Probable inorganic polyphosphate/atp-NAD kinase, domain 2"/>
    <property type="match status" value="1"/>
</dbReference>
<dbReference type="Pfam" id="PF01513">
    <property type="entry name" value="NAD_kinase"/>
    <property type="match status" value="1"/>
</dbReference>
<sequence length="327" mass="36530">TLSNPGVNWVMQVLSYLDSKRKVHKDAIRFCENILRRKSLDWDPLLRNNLVQPIRDVEMVITVGGDGTLLQASHFMDDSIPVLGVNSDPTVAEEVEELSNEFDATRSTGYLCAATVGNFEQVSRPEYLTKTKGNGSPLVNCRSSGLRVSTAAGSTAAMQSAGGFPTHIGSHDLQYLVREHILHGATNSSLMHGLIKSDESMHATWDSQEGVIYIDGSHVFHSIQNGDSIEVSSNGPVLKVFLPTTCQPVNDWHTENLKLYKKLLRTDYLKIIFSTSSFPNVRSVDSREKLSSKDFILFCRILWEHCSCFFMLYHVPKTFSSNKKETN</sequence>
<dbReference type="EMBL" id="JADFTS010000009">
    <property type="protein sequence ID" value="KAF9589768.1"/>
    <property type="molecule type" value="Genomic_DNA"/>
</dbReference>
<gene>
    <name evidence="6" type="ORF">IFM89_028677</name>
</gene>
<evidence type="ECO:0000256" key="3">
    <source>
        <dbReference type="ARBA" id="ARBA00022777"/>
    </source>
</evidence>
<dbReference type="GO" id="GO:0006741">
    <property type="term" value="P:NADP+ biosynthetic process"/>
    <property type="evidence" value="ECO:0007669"/>
    <property type="project" value="InterPro"/>
</dbReference>
<dbReference type="InterPro" id="IPR017438">
    <property type="entry name" value="ATP-NAD_kinase_N"/>
</dbReference>
<keyword evidence="3" id="KW-0418">Kinase</keyword>
<evidence type="ECO:0000313" key="7">
    <source>
        <dbReference type="Proteomes" id="UP000631114"/>
    </source>
</evidence>
<dbReference type="AlphaFoldDB" id="A0A835H313"/>
<dbReference type="PANTHER" id="PTHR20275:SF28">
    <property type="entry name" value="NADH KINASE"/>
    <property type="match status" value="1"/>
</dbReference>
<evidence type="ECO:0000256" key="2">
    <source>
        <dbReference type="ARBA" id="ARBA00022679"/>
    </source>
</evidence>
<dbReference type="SUPFAM" id="SSF111331">
    <property type="entry name" value="NAD kinase/diacylglycerol kinase-like"/>
    <property type="match status" value="1"/>
</dbReference>
<comment type="similarity">
    <text evidence="1">Belongs to the NAD kinase family.</text>
</comment>
<dbReference type="Proteomes" id="UP000631114">
    <property type="component" value="Unassembled WGS sequence"/>
</dbReference>
<keyword evidence="2" id="KW-0808">Transferase</keyword>